<comment type="caution">
    <text evidence="1">The sequence shown here is derived from an EMBL/GenBank/DDBJ whole genome shotgun (WGS) entry which is preliminary data.</text>
</comment>
<organism evidence="1 2">
    <name type="scientific">Rhodovulum marinum</name>
    <dbReference type="NCBI Taxonomy" id="320662"/>
    <lineage>
        <taxon>Bacteria</taxon>
        <taxon>Pseudomonadati</taxon>
        <taxon>Pseudomonadota</taxon>
        <taxon>Alphaproteobacteria</taxon>
        <taxon>Rhodobacterales</taxon>
        <taxon>Paracoccaceae</taxon>
        <taxon>Rhodovulum</taxon>
    </lineage>
</organism>
<protein>
    <submittedName>
        <fullName evidence="1">Glycosyl transferase family 1</fullName>
    </submittedName>
</protein>
<dbReference type="Gene3D" id="3.40.50.2000">
    <property type="entry name" value="Glycogen Phosphorylase B"/>
    <property type="match status" value="1"/>
</dbReference>
<reference evidence="1 2" key="1">
    <citation type="submission" date="2019-03" db="EMBL/GenBank/DDBJ databases">
        <title>Genomic Encyclopedia of Type Strains, Phase IV (KMG-IV): sequencing the most valuable type-strain genomes for metagenomic binning, comparative biology and taxonomic classification.</title>
        <authorList>
            <person name="Goeker M."/>
        </authorList>
    </citation>
    <scope>NUCLEOTIDE SEQUENCE [LARGE SCALE GENOMIC DNA]</scope>
    <source>
        <strain evidence="1 2">DSM 18063</strain>
    </source>
</reference>
<keyword evidence="2" id="KW-1185">Reference proteome</keyword>
<dbReference type="EMBL" id="SLXP01000004">
    <property type="protein sequence ID" value="TCP41823.1"/>
    <property type="molecule type" value="Genomic_DNA"/>
</dbReference>
<gene>
    <name evidence="1" type="ORF">EV662_104167</name>
</gene>
<dbReference type="AlphaFoldDB" id="A0A4R2PZU5"/>
<dbReference type="GO" id="GO:0016740">
    <property type="term" value="F:transferase activity"/>
    <property type="evidence" value="ECO:0007669"/>
    <property type="project" value="UniProtKB-KW"/>
</dbReference>
<evidence type="ECO:0000313" key="2">
    <source>
        <dbReference type="Proteomes" id="UP000294835"/>
    </source>
</evidence>
<keyword evidence="1" id="KW-0808">Transferase</keyword>
<dbReference type="SUPFAM" id="SSF53756">
    <property type="entry name" value="UDP-Glycosyltransferase/glycogen phosphorylase"/>
    <property type="match status" value="1"/>
</dbReference>
<dbReference type="RefSeq" id="WP_132461755.1">
    <property type="nucleotide sequence ID" value="NZ_SLXP01000004.1"/>
</dbReference>
<sequence length="361" mass="38438">MAAAFDATGARGPRLAYVIDPRFAGGTSAAVAAELRVAAGMGRVTVHARRSAMFGADHQVAPALREVLDELGLPLVWDAPEIAAELVILHNPAFLKFQPEFGGRILARHLVVVAHENFLRPGGVEGFDVGACLARIDRASLALRKSIAPVSAHNRATVETWLAANPAALRWDVLDSDWFNICDMAPVPPTDAPRDRRGRHSRPGFEKFPALADLDRCFPPHAEANVILGADMLIAAQVVRPHWTMLPFRSVEVEAYFGMIDFLVYFTAPTWRESFGRVIAEALAAGKVVLTDPDTGAAFGPGVLACTPAEVDAAIARLVADPAAYRAQAARGQAVLAGFSTGEFATRLAALIAGVARGRAA</sequence>
<proteinExistence type="predicted"/>
<accession>A0A4R2PZU5</accession>
<dbReference type="Proteomes" id="UP000294835">
    <property type="component" value="Unassembled WGS sequence"/>
</dbReference>
<dbReference type="OrthoDB" id="8549922at2"/>
<name>A0A4R2PZU5_9RHOB</name>
<evidence type="ECO:0000313" key="1">
    <source>
        <dbReference type="EMBL" id="TCP41823.1"/>
    </source>
</evidence>